<keyword evidence="2" id="KW-0812">Transmembrane</keyword>
<dbReference type="Pfam" id="PF20153">
    <property type="entry name" value="DUF6535"/>
    <property type="match status" value="1"/>
</dbReference>
<reference evidence="4" key="1">
    <citation type="submission" date="2023-06" db="EMBL/GenBank/DDBJ databases">
        <authorList>
            <consortium name="Lawrence Berkeley National Laboratory"/>
            <person name="Ahrendt S."/>
            <person name="Sahu N."/>
            <person name="Indic B."/>
            <person name="Wong-Bajracharya J."/>
            <person name="Merenyi Z."/>
            <person name="Ke H.-M."/>
            <person name="Monk M."/>
            <person name="Kocsube S."/>
            <person name="Drula E."/>
            <person name="Lipzen A."/>
            <person name="Balint B."/>
            <person name="Henrissat B."/>
            <person name="Andreopoulos B."/>
            <person name="Martin F.M."/>
            <person name="Harder C.B."/>
            <person name="Rigling D."/>
            <person name="Ford K.L."/>
            <person name="Foster G.D."/>
            <person name="Pangilinan J."/>
            <person name="Papanicolaou A."/>
            <person name="Barry K."/>
            <person name="LaButti K."/>
            <person name="Viragh M."/>
            <person name="Koriabine M."/>
            <person name="Yan M."/>
            <person name="Riley R."/>
            <person name="Champramary S."/>
            <person name="Plett K.L."/>
            <person name="Tsai I.J."/>
            <person name="Slot J."/>
            <person name="Sipos G."/>
            <person name="Plett J."/>
            <person name="Nagy L.G."/>
            <person name="Grigoriev I.V."/>
        </authorList>
    </citation>
    <scope>NUCLEOTIDE SEQUENCE</scope>
    <source>
        <strain evidence="4">FPL87.14</strain>
    </source>
</reference>
<dbReference type="EMBL" id="JAUEPT010000045">
    <property type="protein sequence ID" value="KAK0438012.1"/>
    <property type="molecule type" value="Genomic_DNA"/>
</dbReference>
<comment type="caution">
    <text evidence="4">The sequence shown here is derived from an EMBL/GenBank/DDBJ whole genome shotgun (WGS) entry which is preliminary data.</text>
</comment>
<name>A0AA39J9S1_9AGAR</name>
<feature type="compositionally biased region" description="Basic and acidic residues" evidence="1">
    <location>
        <begin position="16"/>
        <end position="30"/>
    </location>
</feature>
<proteinExistence type="predicted"/>
<organism evidence="4 5">
    <name type="scientific">Armillaria borealis</name>
    <dbReference type="NCBI Taxonomy" id="47425"/>
    <lineage>
        <taxon>Eukaryota</taxon>
        <taxon>Fungi</taxon>
        <taxon>Dikarya</taxon>
        <taxon>Basidiomycota</taxon>
        <taxon>Agaricomycotina</taxon>
        <taxon>Agaricomycetes</taxon>
        <taxon>Agaricomycetidae</taxon>
        <taxon>Agaricales</taxon>
        <taxon>Marasmiineae</taxon>
        <taxon>Physalacriaceae</taxon>
        <taxon>Armillaria</taxon>
    </lineage>
</organism>
<feature type="region of interest" description="Disordered" evidence="1">
    <location>
        <begin position="1"/>
        <end position="54"/>
    </location>
</feature>
<feature type="compositionally biased region" description="Basic residues" evidence="1">
    <location>
        <begin position="40"/>
        <end position="52"/>
    </location>
</feature>
<dbReference type="Proteomes" id="UP001175226">
    <property type="component" value="Unassembled WGS sequence"/>
</dbReference>
<dbReference type="AlphaFoldDB" id="A0AA39J9S1"/>
<feature type="domain" description="DUF6535" evidence="3">
    <location>
        <begin position="88"/>
        <end position="282"/>
    </location>
</feature>
<evidence type="ECO:0000259" key="3">
    <source>
        <dbReference type="Pfam" id="PF20153"/>
    </source>
</evidence>
<sequence length="972" mass="109596">MPSIDAISTTSDDSADERHSRPSRVSKDNSQHQQPEASPPRRRRKSKRKTMGIHRPEYVVKGTDPFDYEQRFPEDKRYEELGPMARVWRTYLEECTQFDLEMVEGWRDGLDVLLVFVSTWIELFSMSSLMLGKQAGLFSAVVTTFVAQTSQSLQVDYGQVTATLLLELIDVQRSASNGSLVNTIPRSDLTFRPSTSDSWVNGLWFTSLSLSLATALFAVLTKQWIHQYMSVPSGTPRDRCRLRQFRYMGLQQWGVDLIVGLLPVLMSISLAVFLLGLVLFIIPLRVSIASVVGAIAFISFAAYLITNLLPILYPSCPYKTPLSQYIFPLYTYIMNKAAFFIQIIPLIFIIHSPPASTEPAVHALKDAEISAVKHYADETDVHALSWLYSMSSNPSVQRIVVQSISALPLKSVGPLSRQIAGLLDTCHSAFHELLWTLITSDLGPEGQIDRFSRARARLPGHNLGIKFDSGTLGDIKERLSHDVYLQLQCFSIAEATLSHRNEIREQLLPWSTLALQPIMWARLLHKFLSIRPEEEKEGIRDLIRQSFSYIPPLYWEADFVCPPPVFEYEEIKIFNNTVSSEAVGLTDAIEKYLYPWVADIIQNQLNVTDSIFNPESPDEYPSPQDPRLCFLLTLVGSPSVQRDNDLWSIFDKVVSRISIFTKIDSSNSSSDASMPTTHLTNHRHAVLKLLYTLLSSDQSGEEGMPMDRQRAILNLFLCMVESTYPLPPFIAQDWCTPDLASRFVRIAFEDGAWAKRFNRDGVPPSLIPRLFCFSPIMNEAFKYAAAECLFDQAVKKLEYRPYGTDNPYRTLPRIIQAFVVGLSSSKLDPHISQKFLAYLFKPDTLFAVCILLIGNGPSEALRDLARLCPHNSVWPICLQRLREYAYPAKLSDRYNIPGTLADLETFLEGGGVGPFGSRLLSKAIAQGDVSPPADSPKDPWRNAWHRVRQYITGKDTVHEDIELSNIGGLSNV</sequence>
<feature type="transmembrane region" description="Helical" evidence="2">
    <location>
        <begin position="288"/>
        <end position="313"/>
    </location>
</feature>
<evidence type="ECO:0000256" key="1">
    <source>
        <dbReference type="SAM" id="MobiDB-lite"/>
    </source>
</evidence>
<evidence type="ECO:0000313" key="5">
    <source>
        <dbReference type="Proteomes" id="UP001175226"/>
    </source>
</evidence>
<dbReference type="InterPro" id="IPR045338">
    <property type="entry name" value="DUF6535"/>
</dbReference>
<keyword evidence="2" id="KW-1133">Transmembrane helix</keyword>
<protein>
    <recommendedName>
        <fullName evidence="3">DUF6535 domain-containing protein</fullName>
    </recommendedName>
</protein>
<gene>
    <name evidence="4" type="ORF">EV421DRAFT_1738642</name>
</gene>
<feature type="transmembrane region" description="Helical" evidence="2">
    <location>
        <begin position="325"/>
        <end position="350"/>
    </location>
</feature>
<keyword evidence="2" id="KW-0472">Membrane</keyword>
<feature type="transmembrane region" description="Helical" evidence="2">
    <location>
        <begin position="202"/>
        <end position="220"/>
    </location>
</feature>
<evidence type="ECO:0000256" key="2">
    <source>
        <dbReference type="SAM" id="Phobius"/>
    </source>
</evidence>
<feature type="transmembrane region" description="Helical" evidence="2">
    <location>
        <begin position="253"/>
        <end position="282"/>
    </location>
</feature>
<accession>A0AA39J9S1</accession>
<keyword evidence="5" id="KW-1185">Reference proteome</keyword>
<feature type="compositionally biased region" description="Low complexity" evidence="1">
    <location>
        <begin position="1"/>
        <end position="12"/>
    </location>
</feature>
<evidence type="ECO:0000313" key="4">
    <source>
        <dbReference type="EMBL" id="KAK0438012.1"/>
    </source>
</evidence>